<organism evidence="4 5">
    <name type="scientific">Paenibacillus herberti</name>
    <dbReference type="NCBI Taxonomy" id="1619309"/>
    <lineage>
        <taxon>Bacteria</taxon>
        <taxon>Bacillati</taxon>
        <taxon>Bacillota</taxon>
        <taxon>Bacilli</taxon>
        <taxon>Bacillales</taxon>
        <taxon>Paenibacillaceae</taxon>
        <taxon>Paenibacillus</taxon>
    </lineage>
</organism>
<keyword evidence="2" id="KW-1133">Transmembrane helix</keyword>
<feature type="transmembrane region" description="Helical" evidence="2">
    <location>
        <begin position="129"/>
        <end position="150"/>
    </location>
</feature>
<keyword evidence="3" id="KW-0732">Signal</keyword>
<accession>A0A229NUP3</accession>
<evidence type="ECO:0000313" key="4">
    <source>
        <dbReference type="EMBL" id="OXM13611.1"/>
    </source>
</evidence>
<keyword evidence="5" id="KW-1185">Reference proteome</keyword>
<dbReference type="Proteomes" id="UP000215145">
    <property type="component" value="Unassembled WGS sequence"/>
</dbReference>
<dbReference type="SUPFAM" id="SSF159659">
    <property type="entry name" value="Cgl1923-like"/>
    <property type="match status" value="1"/>
</dbReference>
<comment type="caution">
    <text evidence="4">The sequence shown here is derived from an EMBL/GenBank/DDBJ whole genome shotgun (WGS) entry which is preliminary data.</text>
</comment>
<keyword evidence="1" id="KW-0175">Coiled coil</keyword>
<dbReference type="OrthoDB" id="2605255at2"/>
<evidence type="ECO:0000256" key="1">
    <source>
        <dbReference type="SAM" id="Coils"/>
    </source>
</evidence>
<dbReference type="AlphaFoldDB" id="A0A229NUP3"/>
<keyword evidence="2" id="KW-0812">Transmembrane</keyword>
<protein>
    <submittedName>
        <fullName evidence="4">Uncharacterized protein</fullName>
    </submittedName>
</protein>
<name>A0A229NUP3_9BACL</name>
<feature type="coiled-coil region" evidence="1">
    <location>
        <begin position="51"/>
        <end position="128"/>
    </location>
</feature>
<evidence type="ECO:0000313" key="5">
    <source>
        <dbReference type="Proteomes" id="UP000215145"/>
    </source>
</evidence>
<proteinExistence type="predicted"/>
<evidence type="ECO:0000256" key="3">
    <source>
        <dbReference type="SAM" id="SignalP"/>
    </source>
</evidence>
<keyword evidence="2" id="KW-0472">Membrane</keyword>
<dbReference type="RefSeq" id="WP_089526315.1">
    <property type="nucleotide sequence ID" value="NZ_NMUQ01000003.1"/>
</dbReference>
<dbReference type="EMBL" id="NMUQ01000003">
    <property type="protein sequence ID" value="OXM13611.1"/>
    <property type="molecule type" value="Genomic_DNA"/>
</dbReference>
<feature type="signal peptide" evidence="3">
    <location>
        <begin position="1"/>
        <end position="25"/>
    </location>
</feature>
<reference evidence="4 5" key="1">
    <citation type="submission" date="2017-07" db="EMBL/GenBank/DDBJ databases">
        <title>Paenibacillus herberti R33 genome sequencing and assembly.</title>
        <authorList>
            <person name="Su W."/>
        </authorList>
    </citation>
    <scope>NUCLEOTIDE SEQUENCE [LARGE SCALE GENOMIC DNA]</scope>
    <source>
        <strain evidence="4 5">R33</strain>
    </source>
</reference>
<evidence type="ECO:0000256" key="2">
    <source>
        <dbReference type="SAM" id="Phobius"/>
    </source>
</evidence>
<feature type="chain" id="PRO_5012059270" evidence="3">
    <location>
        <begin position="26"/>
        <end position="167"/>
    </location>
</feature>
<sequence>MKYWIRWHKTGLAAVLLLAIVAVHAATGPLPKASAGVWNNLKDIYETPAKVDELEKQYTESLSRLEEQQKLLQEEYTRKQAELEARQQELTGQNDDFRRQNEQLVEDNKALEAQMQQAEERQAKIKRSIAWTVLIISVTFLAYIAALRIWRYRVYRSQQRGGRGTAL</sequence>
<gene>
    <name evidence="4" type="ORF">CGZ75_21545</name>
</gene>